<feature type="binding site" evidence="2">
    <location>
        <position position="164"/>
    </location>
    <ligand>
        <name>Mn(2+)</name>
        <dbReference type="ChEBI" id="CHEBI:29035"/>
        <label>2</label>
    </ligand>
</feature>
<gene>
    <name evidence="4" type="ORF">M8523_18000</name>
</gene>
<dbReference type="Gene3D" id="3.40.630.10">
    <property type="entry name" value="Zn peptidases"/>
    <property type="match status" value="1"/>
</dbReference>
<dbReference type="Pfam" id="PF07687">
    <property type="entry name" value="M20_dimer"/>
    <property type="match status" value="1"/>
</dbReference>
<sequence length="389" mass="41137">MALIDSTDEALAEVQSWRRDLHANPELMFDVGRTAGIVAERLRGFGCDDVTTGVGRSGVVGVIHGRITGPRTIGLRADMDALPITEATPLPYASRTPGRMHACGHDGHTAMLLGAARHLCVTRNFAGTAVVVFQPAEEGGAGGRVMIEDGLMERFGIDEIFGMHNVPGLPVGSFAIRPGPIMAAADRFEIMVTGRGGHAAMPHLCADPVFAGAQMICALQGIVARNIDPLDACVLSVTQFNAGSAQNAIPETARLAGTMRTLRPETRTFLETRMREIVAGVATATGVSAKLTLNRGYPVTRNDPDRAAFCATVAADVVGAAQVNANIEPMMGAEDFSYMLEKRPGAFLFVGNGDTAGLHHPAYDFNDSVLPFGISYWVRLVETALAPAA</sequence>
<comment type="caution">
    <text evidence="4">The sequence shown here is derived from an EMBL/GenBank/DDBJ whole genome shotgun (WGS) entry which is preliminary data.</text>
</comment>
<dbReference type="InterPro" id="IPR017439">
    <property type="entry name" value="Amidohydrolase"/>
</dbReference>
<dbReference type="InterPro" id="IPR011650">
    <property type="entry name" value="Peptidase_M20_dimer"/>
</dbReference>
<dbReference type="CDD" id="cd05666">
    <property type="entry name" value="M20_Acy1-like"/>
    <property type="match status" value="1"/>
</dbReference>
<keyword evidence="1" id="KW-0378">Hydrolase</keyword>
<proteinExistence type="predicted"/>
<protein>
    <submittedName>
        <fullName evidence="4">M20 family metallopeptidase</fullName>
    </submittedName>
</protein>
<accession>A0AA41YZ20</accession>
<reference evidence="4" key="1">
    <citation type="submission" date="2022-05" db="EMBL/GenBank/DDBJ databases">
        <authorList>
            <person name="Pankratov T."/>
        </authorList>
    </citation>
    <scope>NUCLEOTIDE SEQUENCE</scope>
    <source>
        <strain evidence="4">BP6-180914</strain>
    </source>
</reference>
<dbReference type="EMBL" id="JAMOIM010000012">
    <property type="protein sequence ID" value="MCW6509915.1"/>
    <property type="molecule type" value="Genomic_DNA"/>
</dbReference>
<dbReference type="GO" id="GO:0050118">
    <property type="term" value="F:N-acetyldiaminopimelate deacetylase activity"/>
    <property type="evidence" value="ECO:0007669"/>
    <property type="project" value="UniProtKB-ARBA"/>
</dbReference>
<organism evidence="4 5">
    <name type="scientific">Lichenifustis flavocetrariae</name>
    <dbReference type="NCBI Taxonomy" id="2949735"/>
    <lineage>
        <taxon>Bacteria</taxon>
        <taxon>Pseudomonadati</taxon>
        <taxon>Pseudomonadota</taxon>
        <taxon>Alphaproteobacteria</taxon>
        <taxon>Hyphomicrobiales</taxon>
        <taxon>Lichenihabitantaceae</taxon>
        <taxon>Lichenifustis</taxon>
    </lineage>
</organism>
<feature type="binding site" evidence="2">
    <location>
        <position position="138"/>
    </location>
    <ligand>
        <name>Mn(2+)</name>
        <dbReference type="ChEBI" id="CHEBI:29035"/>
        <label>2</label>
    </ligand>
</feature>
<dbReference type="FunFam" id="3.30.70.360:FF:000001">
    <property type="entry name" value="N-acetyldiaminopimelate deacetylase"/>
    <property type="match status" value="1"/>
</dbReference>
<dbReference type="SUPFAM" id="SSF53187">
    <property type="entry name" value="Zn-dependent exopeptidases"/>
    <property type="match status" value="1"/>
</dbReference>
<keyword evidence="5" id="KW-1185">Reference proteome</keyword>
<dbReference type="Gene3D" id="3.30.70.360">
    <property type="match status" value="1"/>
</dbReference>
<keyword evidence="2" id="KW-0479">Metal-binding</keyword>
<dbReference type="PANTHER" id="PTHR11014">
    <property type="entry name" value="PEPTIDASE M20 FAMILY MEMBER"/>
    <property type="match status" value="1"/>
</dbReference>
<dbReference type="AlphaFoldDB" id="A0AA41YZ20"/>
<evidence type="ECO:0000256" key="2">
    <source>
        <dbReference type="PIRSR" id="PIRSR005962-1"/>
    </source>
</evidence>
<dbReference type="PANTHER" id="PTHR11014:SF63">
    <property type="entry name" value="METALLOPEPTIDASE, PUTATIVE (AFU_ORTHOLOGUE AFUA_6G09600)-RELATED"/>
    <property type="match status" value="1"/>
</dbReference>
<feature type="binding site" evidence="2">
    <location>
        <position position="105"/>
    </location>
    <ligand>
        <name>Mn(2+)</name>
        <dbReference type="ChEBI" id="CHEBI:29035"/>
        <label>2</label>
    </ligand>
</feature>
<keyword evidence="2" id="KW-0464">Manganese</keyword>
<dbReference type="SUPFAM" id="SSF55031">
    <property type="entry name" value="Bacterial exopeptidase dimerisation domain"/>
    <property type="match status" value="1"/>
</dbReference>
<evidence type="ECO:0000313" key="4">
    <source>
        <dbReference type="EMBL" id="MCW6509915.1"/>
    </source>
</evidence>
<dbReference type="GO" id="GO:0046872">
    <property type="term" value="F:metal ion binding"/>
    <property type="evidence" value="ECO:0007669"/>
    <property type="project" value="UniProtKB-KW"/>
</dbReference>
<feature type="domain" description="Peptidase M20 dimerisation" evidence="3">
    <location>
        <begin position="187"/>
        <end position="279"/>
    </location>
</feature>
<dbReference type="GO" id="GO:0019877">
    <property type="term" value="P:diaminopimelate biosynthetic process"/>
    <property type="evidence" value="ECO:0007669"/>
    <property type="project" value="UniProtKB-ARBA"/>
</dbReference>
<comment type="cofactor">
    <cofactor evidence="2">
        <name>Mn(2+)</name>
        <dbReference type="ChEBI" id="CHEBI:29035"/>
    </cofactor>
    <text evidence="2">The Mn(2+) ion enhances activity.</text>
</comment>
<evidence type="ECO:0000313" key="5">
    <source>
        <dbReference type="Proteomes" id="UP001165667"/>
    </source>
</evidence>
<dbReference type="InterPro" id="IPR002933">
    <property type="entry name" value="Peptidase_M20"/>
</dbReference>
<dbReference type="PIRSF" id="PIRSF005962">
    <property type="entry name" value="Pept_M20D_amidohydro"/>
    <property type="match status" value="1"/>
</dbReference>
<dbReference type="NCBIfam" id="TIGR01891">
    <property type="entry name" value="amidohydrolases"/>
    <property type="match status" value="1"/>
</dbReference>
<dbReference type="Pfam" id="PF01546">
    <property type="entry name" value="Peptidase_M20"/>
    <property type="match status" value="1"/>
</dbReference>
<feature type="binding site" evidence="2">
    <location>
        <position position="359"/>
    </location>
    <ligand>
        <name>Mn(2+)</name>
        <dbReference type="ChEBI" id="CHEBI:29035"/>
        <label>2</label>
    </ligand>
</feature>
<dbReference type="InterPro" id="IPR036264">
    <property type="entry name" value="Bact_exopeptidase_dim_dom"/>
</dbReference>
<name>A0AA41YZ20_9HYPH</name>
<dbReference type="RefSeq" id="WP_282586287.1">
    <property type="nucleotide sequence ID" value="NZ_JAMOIM010000012.1"/>
</dbReference>
<evidence type="ECO:0000259" key="3">
    <source>
        <dbReference type="Pfam" id="PF07687"/>
    </source>
</evidence>
<evidence type="ECO:0000256" key="1">
    <source>
        <dbReference type="ARBA" id="ARBA00022801"/>
    </source>
</evidence>
<feature type="binding site" evidence="2">
    <location>
        <position position="103"/>
    </location>
    <ligand>
        <name>Mn(2+)</name>
        <dbReference type="ChEBI" id="CHEBI:29035"/>
        <label>2</label>
    </ligand>
</feature>
<dbReference type="Proteomes" id="UP001165667">
    <property type="component" value="Unassembled WGS sequence"/>
</dbReference>